<feature type="domain" description="ZSWIM1/3 RNaseH-like" evidence="2">
    <location>
        <begin position="472"/>
        <end position="596"/>
    </location>
</feature>
<feature type="region of interest" description="Disordered" evidence="1">
    <location>
        <begin position="1"/>
        <end position="241"/>
    </location>
</feature>
<proteinExistence type="predicted"/>
<dbReference type="PANTHER" id="PTHR31569:SF4">
    <property type="entry name" value="SWIM-TYPE DOMAIN-CONTAINING PROTEIN"/>
    <property type="match status" value="1"/>
</dbReference>
<dbReference type="InterPro" id="IPR052579">
    <property type="entry name" value="Zinc_finger_SWIM"/>
</dbReference>
<evidence type="ECO:0000313" key="3">
    <source>
        <dbReference type="EMBL" id="KAE9181090.1"/>
    </source>
</evidence>
<dbReference type="SUPFAM" id="SSF54001">
    <property type="entry name" value="Cysteine proteinases"/>
    <property type="match status" value="1"/>
</dbReference>
<feature type="compositionally biased region" description="Polar residues" evidence="1">
    <location>
        <begin position="183"/>
        <end position="192"/>
    </location>
</feature>
<sequence length="1060" mass="117913">MVSNDDTAADGARDVHPEAPVEMVTVHATPSQGSSARAPPATDPPPFTPQEEAEVERVRLRVKKRQQQEDAVPQSRRSPSRCQTSEDQPRNDEAGPGDSQARVDQVERWESRLAHHLAADNEDNSGGEAALAEVLAQLEEEDNDMSPDNSDDSDYNDERGTPEDDDDGDSCDGSARASDIESAASSVPTPKQYQKPKEHQTSKTPQGPKKSHTPKVHQIPKANRNSDKCEDEDSESQGGAVEDVPVVGGYLEGCPMYWSSWKSFYEAFDEFQEATYQRFPSRTSTSIKSRNKQISAAKKVVKKKQSKSKTRKVRANRQSTGGTLLPESWEKYSRTFVCTHGIPYEGRGEGLRQHDDVRFVACTARINARVCSRPSGVGFHIVVKAKGTHSHSLTERQWYNYAENRRILDPELRRDVSVMSKAGAKPRGILAYLRSKTGKRTILRDVHNMIQDAKKCFKGGRSDAERAVSVLDEFCEMNNGNVAEFVIDKETNVVQVIAFQSARQKRLFAAFPEVVLVDSTHNSNANRYKLFSFAVHDVFGKGQFVQHALVRTKEKPNLALAVAAFKKHNPEWSKIRVVMSDKALHEKEVLDAKYSQGKQITEKIVDVLSIQPSTTHKLAMQWLTGFYDALHTGKLEEFPGQNLCATSGFNALSQVSSVGSVTVSQLSFADTGVRRVPEDKPMCDVTAWTDLEEKAPVPVVGPTPSQHGDAVGRSPADPITLASPPKRKGLTRRGEKHEASTGELQVANKLRLRISEGRKSCAVKLSDMAILKGPYSRRTTMPFIERLSLPSVEVAGKLDVRSFNIGQPVPVTKAIPQLEKIEEAIAAIDNKSNKALLARWEDYGFATYGQLKLMARVIKARNKFKLVEDTMKWIDSLAFRVASITPPFKDLEDVTKVDHKQAEDDLNLGRWYVGRHEQNGCEFLDFRENLWLHSGSIIGGLLALQSENLDVAIVNPRFHDFDDADQKMRTAKGYGAANARAKFVISVINLGHHWGAFLVNTETKICYLFDPMQLSSNLSTLKEAVLTVVENMLDMTDQLDYQVIAHCQQKDSTSCGIREL</sequence>
<name>A0A6G0MTK1_9STRA</name>
<feature type="compositionally biased region" description="Basic and acidic residues" evidence="1">
    <location>
        <begin position="104"/>
        <end position="119"/>
    </location>
</feature>
<feature type="region of interest" description="Disordered" evidence="1">
    <location>
        <begin position="696"/>
        <end position="742"/>
    </location>
</feature>
<evidence type="ECO:0000313" key="4">
    <source>
        <dbReference type="Proteomes" id="UP000476176"/>
    </source>
</evidence>
<evidence type="ECO:0000256" key="1">
    <source>
        <dbReference type="SAM" id="MobiDB-lite"/>
    </source>
</evidence>
<feature type="compositionally biased region" description="Low complexity" evidence="1">
    <location>
        <begin position="128"/>
        <end position="137"/>
    </location>
</feature>
<feature type="compositionally biased region" description="Acidic residues" evidence="1">
    <location>
        <begin position="138"/>
        <end position="155"/>
    </location>
</feature>
<dbReference type="InterPro" id="IPR048324">
    <property type="entry name" value="ZSWIM1-3_RNaseH-like"/>
</dbReference>
<comment type="caution">
    <text evidence="3">The sequence shown here is derived from an EMBL/GenBank/DDBJ whole genome shotgun (WGS) entry which is preliminary data.</text>
</comment>
<gene>
    <name evidence="3" type="ORF">PF004_g24656</name>
</gene>
<reference evidence="3 4" key="1">
    <citation type="submission" date="2018-09" db="EMBL/GenBank/DDBJ databases">
        <title>Genomic investigation of the strawberry pathogen Phytophthora fragariae indicates pathogenicity is determined by transcriptional variation in three key races.</title>
        <authorList>
            <person name="Adams T.M."/>
            <person name="Armitage A.D."/>
            <person name="Sobczyk M.K."/>
            <person name="Bates H.J."/>
            <person name="Dunwell J.M."/>
            <person name="Nellist C.F."/>
            <person name="Harrison R.J."/>
        </authorList>
    </citation>
    <scope>NUCLEOTIDE SEQUENCE [LARGE SCALE GENOMIC DNA]</scope>
    <source>
        <strain evidence="3 4">BC-23</strain>
    </source>
</reference>
<dbReference type="PANTHER" id="PTHR31569">
    <property type="entry name" value="SWIM-TYPE DOMAIN-CONTAINING PROTEIN"/>
    <property type="match status" value="1"/>
</dbReference>
<protein>
    <recommendedName>
        <fullName evidence="2">ZSWIM1/3 RNaseH-like domain-containing protein</fullName>
    </recommendedName>
</protein>
<dbReference type="EMBL" id="QXGC01002853">
    <property type="protein sequence ID" value="KAE9181090.1"/>
    <property type="molecule type" value="Genomic_DNA"/>
</dbReference>
<organism evidence="3 4">
    <name type="scientific">Phytophthora fragariae</name>
    <dbReference type="NCBI Taxonomy" id="53985"/>
    <lineage>
        <taxon>Eukaryota</taxon>
        <taxon>Sar</taxon>
        <taxon>Stramenopiles</taxon>
        <taxon>Oomycota</taxon>
        <taxon>Peronosporomycetes</taxon>
        <taxon>Peronosporales</taxon>
        <taxon>Peronosporaceae</taxon>
        <taxon>Phytophthora</taxon>
    </lineage>
</organism>
<feature type="compositionally biased region" description="Polar residues" evidence="1">
    <location>
        <begin position="75"/>
        <end position="86"/>
    </location>
</feature>
<dbReference type="InterPro" id="IPR038765">
    <property type="entry name" value="Papain-like_cys_pep_sf"/>
</dbReference>
<dbReference type="Proteomes" id="UP000476176">
    <property type="component" value="Unassembled WGS sequence"/>
</dbReference>
<evidence type="ECO:0000259" key="2">
    <source>
        <dbReference type="Pfam" id="PF21056"/>
    </source>
</evidence>
<dbReference type="AlphaFoldDB" id="A0A6G0MTK1"/>
<dbReference type="Pfam" id="PF21056">
    <property type="entry name" value="ZSWIM1-3_RNaseH-like"/>
    <property type="match status" value="1"/>
</dbReference>
<accession>A0A6G0MTK1</accession>